<dbReference type="PANTHER" id="PTHR13510:SF44">
    <property type="entry name" value="RABENOSYN-5"/>
    <property type="match status" value="1"/>
</dbReference>
<feature type="region of interest" description="Disordered" evidence="1">
    <location>
        <begin position="389"/>
        <end position="419"/>
    </location>
</feature>
<reference evidence="3" key="1">
    <citation type="journal article" date="2006" name="Science">
        <title>Phytophthora genome sequences uncover evolutionary origins and mechanisms of pathogenesis.</title>
        <authorList>
            <person name="Tyler B.M."/>
            <person name="Tripathy S."/>
            <person name="Zhang X."/>
            <person name="Dehal P."/>
            <person name="Jiang R.H."/>
            <person name="Aerts A."/>
            <person name="Arredondo F.D."/>
            <person name="Baxter L."/>
            <person name="Bensasson D."/>
            <person name="Beynon J.L."/>
            <person name="Chapman J."/>
            <person name="Damasceno C.M."/>
            <person name="Dorrance A.E."/>
            <person name="Dou D."/>
            <person name="Dickerman A.W."/>
            <person name="Dubchak I.L."/>
            <person name="Garbelotto M."/>
            <person name="Gijzen M."/>
            <person name="Gordon S.G."/>
            <person name="Govers F."/>
            <person name="Grunwald N.J."/>
            <person name="Huang W."/>
            <person name="Ivors K.L."/>
            <person name="Jones R.W."/>
            <person name="Kamoun S."/>
            <person name="Krampis K."/>
            <person name="Lamour K.H."/>
            <person name="Lee M.K."/>
            <person name="McDonald W.H."/>
            <person name="Medina M."/>
            <person name="Meijer H.J."/>
            <person name="Nordberg E.K."/>
            <person name="Maclean D.J."/>
            <person name="Ospina-Giraldo M.D."/>
            <person name="Morris P.F."/>
            <person name="Phuntumart V."/>
            <person name="Putnam N.H."/>
            <person name="Rash S."/>
            <person name="Rose J.K."/>
            <person name="Sakihama Y."/>
            <person name="Salamov A.A."/>
            <person name="Savidor A."/>
            <person name="Scheuring C.F."/>
            <person name="Smith B.M."/>
            <person name="Sobral B.W."/>
            <person name="Terry A."/>
            <person name="Torto-Alalibo T.A."/>
            <person name="Win J."/>
            <person name="Xu Z."/>
            <person name="Zhang H."/>
            <person name="Grigoriev I.V."/>
            <person name="Rokhsar D.S."/>
            <person name="Boore J.L."/>
        </authorList>
    </citation>
    <scope>NUCLEOTIDE SEQUENCE [LARGE SCALE GENOMIC DNA]</scope>
    <source>
        <strain evidence="3">Pr102</strain>
    </source>
</reference>
<dbReference type="Proteomes" id="UP000005238">
    <property type="component" value="Unassembled WGS sequence"/>
</dbReference>
<name>H3GZS4_PHYRM</name>
<feature type="compositionally biased region" description="Polar residues" evidence="1">
    <location>
        <begin position="389"/>
        <end position="408"/>
    </location>
</feature>
<dbReference type="EMBL" id="DS566083">
    <property type="status" value="NOT_ANNOTATED_CDS"/>
    <property type="molecule type" value="Genomic_DNA"/>
</dbReference>
<evidence type="ECO:0008006" key="4">
    <source>
        <dbReference type="Google" id="ProtNLM"/>
    </source>
</evidence>
<dbReference type="InParanoid" id="H3GZS4"/>
<dbReference type="eggNOG" id="ENOG502SJV5">
    <property type="taxonomic scope" value="Eukaryota"/>
</dbReference>
<evidence type="ECO:0000256" key="1">
    <source>
        <dbReference type="SAM" id="MobiDB-lite"/>
    </source>
</evidence>
<dbReference type="OMA" id="FFEFRTQ"/>
<dbReference type="EnsemblProtists" id="Phyra83330">
    <property type="protein sequence ID" value="Phyra83330"/>
    <property type="gene ID" value="Phyra83330"/>
</dbReference>
<organism evidence="2 3">
    <name type="scientific">Phytophthora ramorum</name>
    <name type="common">Sudden oak death agent</name>
    <dbReference type="NCBI Taxonomy" id="164328"/>
    <lineage>
        <taxon>Eukaryota</taxon>
        <taxon>Sar</taxon>
        <taxon>Stramenopiles</taxon>
        <taxon>Oomycota</taxon>
        <taxon>Peronosporomycetes</taxon>
        <taxon>Peronosporales</taxon>
        <taxon>Peronosporaceae</taxon>
        <taxon>Phytophthora</taxon>
    </lineage>
</organism>
<keyword evidence="3" id="KW-1185">Reference proteome</keyword>
<reference evidence="2" key="2">
    <citation type="submission" date="2015-06" db="UniProtKB">
        <authorList>
            <consortium name="EnsemblProtists"/>
        </authorList>
    </citation>
    <scope>IDENTIFICATION</scope>
    <source>
        <strain evidence="2">Pr102</strain>
    </source>
</reference>
<dbReference type="AlphaFoldDB" id="H3GZS4"/>
<feature type="compositionally biased region" description="Basic and acidic residues" evidence="1">
    <location>
        <begin position="410"/>
        <end position="419"/>
    </location>
</feature>
<dbReference type="HOGENOM" id="CLU_015303_0_1_1"/>
<protein>
    <recommendedName>
        <fullName evidence="4">FYVE-type domain-containing protein</fullName>
    </recommendedName>
</protein>
<dbReference type="InterPro" id="IPR052727">
    <property type="entry name" value="Rab4/Rab5_effector"/>
</dbReference>
<proteinExistence type="predicted"/>
<dbReference type="VEuPathDB" id="FungiDB:KRP23_366"/>
<evidence type="ECO:0000313" key="3">
    <source>
        <dbReference type="Proteomes" id="UP000005238"/>
    </source>
</evidence>
<evidence type="ECO:0000313" key="2">
    <source>
        <dbReference type="EnsemblProtists" id="Phyra83330"/>
    </source>
</evidence>
<dbReference type="VEuPathDB" id="FungiDB:KRP22_10476"/>
<dbReference type="PANTHER" id="PTHR13510">
    <property type="entry name" value="FYVE-FINGER-CONTAINING RAB5 EFFECTOR PROTEIN RABENOSYN-5-RELATED"/>
    <property type="match status" value="1"/>
</dbReference>
<accession>H3GZS4</accession>
<sequence>MRLSPQLPTLEVTKQHATMLHNLAETLATHNIEQHNTLLVTKDGLADPTRWREVRRRDGVRIYKERMGATQQGPTTPQLLLLGTFEGKLDDIMYGVVATSDEAMKIKSASTNDGVQDSKVLCEIRRPTFEDPFRHVSVKWRLYDSKSDFVSLDASGIVETTKRERVGYSISHSVAFPELPSFETVHGIERLNMSVCSLYRQKTPTTVECYVRGFFEFRTQNEMLGNLTLQAIASQWSAFSRKSECALTKKLAWKMRKSCGWSSASSRTYSFADDLSDFRAPSTKPTHAAVRLLVAARCNVCRKRSRFMGTCKGCNREICSKCYTKKRVCAVAPDRFTILEKKRTFCSECISEVQNTSAVEIAREEFLAEHQEQEESCWNSSGQLWSSTTATNNSGIRPRSNSISSMGSADSRRQTDYSF</sequence>